<dbReference type="Proteomes" id="UP000095347">
    <property type="component" value="Unassembled WGS sequence"/>
</dbReference>
<dbReference type="NCBIfam" id="NF011987">
    <property type="entry name" value="PRK15446.2-3"/>
    <property type="match status" value="1"/>
</dbReference>
<dbReference type="GO" id="GO:0019700">
    <property type="term" value="P:organic phosphonate catabolic process"/>
    <property type="evidence" value="ECO:0007669"/>
    <property type="project" value="InterPro"/>
</dbReference>
<dbReference type="SUPFAM" id="SSF51556">
    <property type="entry name" value="Metallo-dependent hydrolases"/>
    <property type="match status" value="1"/>
</dbReference>
<gene>
    <name evidence="2" type="ORF">BEN30_15400</name>
</gene>
<comment type="caution">
    <text evidence="2">The sequence shown here is derived from an EMBL/GenBank/DDBJ whole genome shotgun (WGS) entry which is preliminary data.</text>
</comment>
<dbReference type="Pfam" id="PF01979">
    <property type="entry name" value="Amidohydro_1"/>
    <property type="match status" value="1"/>
</dbReference>
<name>A0A1E5Q4Y7_9PROT</name>
<dbReference type="CDD" id="cd01306">
    <property type="entry name" value="PhnM"/>
    <property type="match status" value="1"/>
</dbReference>
<dbReference type="Gene3D" id="3.30.110.90">
    <property type="entry name" value="Amidohydrolase"/>
    <property type="match status" value="1"/>
</dbReference>
<dbReference type="NCBIfam" id="NF011984">
    <property type="entry name" value="PRK15446.1-5"/>
    <property type="match status" value="1"/>
</dbReference>
<feature type="domain" description="Amidohydrolase-related" evidence="1">
    <location>
        <begin position="163"/>
        <end position="378"/>
    </location>
</feature>
<dbReference type="GO" id="GO:0016810">
    <property type="term" value="F:hydrolase activity, acting on carbon-nitrogen (but not peptide) bonds"/>
    <property type="evidence" value="ECO:0007669"/>
    <property type="project" value="InterPro"/>
</dbReference>
<dbReference type="AlphaFoldDB" id="A0A1E5Q4Y7"/>
<dbReference type="PIRSF" id="PIRSF038971">
    <property type="entry name" value="PhnM"/>
    <property type="match status" value="1"/>
</dbReference>
<reference evidence="3" key="1">
    <citation type="submission" date="2016-07" db="EMBL/GenBank/DDBJ databases">
        <authorList>
            <person name="Florea S."/>
            <person name="Webb J.S."/>
            <person name="Jaromczyk J."/>
            <person name="Schardl C.L."/>
        </authorList>
    </citation>
    <scope>NUCLEOTIDE SEQUENCE [LARGE SCALE GENOMIC DNA]</scope>
    <source>
        <strain evidence="3">MV-1</strain>
    </source>
</reference>
<dbReference type="NCBIfam" id="TIGR02318">
    <property type="entry name" value="phosphono_phnM"/>
    <property type="match status" value="1"/>
</dbReference>
<dbReference type="InterPro" id="IPR051781">
    <property type="entry name" value="Metallo-dep_Hydrolase"/>
</dbReference>
<dbReference type="Gene3D" id="2.30.40.10">
    <property type="entry name" value="Urease, subunit C, domain 1"/>
    <property type="match status" value="2"/>
</dbReference>
<dbReference type="OrthoDB" id="9785413at2"/>
<dbReference type="NCBIfam" id="NF011990">
    <property type="entry name" value="PRK15446.2-6"/>
    <property type="match status" value="1"/>
</dbReference>
<dbReference type="InterPro" id="IPR012696">
    <property type="entry name" value="PhnM"/>
</dbReference>
<dbReference type="NCBIfam" id="NF011983">
    <property type="entry name" value="PRK15446.1-4"/>
    <property type="match status" value="1"/>
</dbReference>
<dbReference type="InterPro" id="IPR006680">
    <property type="entry name" value="Amidohydro-rel"/>
</dbReference>
<dbReference type="InterPro" id="IPR032466">
    <property type="entry name" value="Metal_Hydrolase"/>
</dbReference>
<proteinExistence type="predicted"/>
<dbReference type="Gene3D" id="3.20.20.140">
    <property type="entry name" value="Metal-dependent hydrolases"/>
    <property type="match status" value="1"/>
</dbReference>
<keyword evidence="3" id="KW-1185">Reference proteome</keyword>
<dbReference type="STRING" id="28181.BEN30_15400"/>
<dbReference type="PANTHER" id="PTHR43135">
    <property type="entry name" value="ALPHA-D-RIBOSE 1-METHYLPHOSPHONATE 5-TRIPHOSPHATE DIPHOSPHATASE"/>
    <property type="match status" value="1"/>
</dbReference>
<dbReference type="InterPro" id="IPR011059">
    <property type="entry name" value="Metal-dep_hydrolase_composite"/>
</dbReference>
<sequence>MSHQILTNAKIVTRDEVIFGTVTADSGRIVSIDRGNTSLPGAQDLDGDYLIPGLIELHTDNMEKSFTPRPGVRWPALPAAIAHDVQVVGAGITTVFDALSVGDIMDGSTRLTQLKDMSQIIASAKKQKVLRADHYLHMRCELSFETVVDLFAPFSENPLVKLVSLMDHAPGQRQFADVEKYREYYQGKYHFSPERMDAFIEKHQRTSQAFSAKNRASIVELSQSHDLPLASHDDATAAHVDEAGENGVSISEFPTTIAAARAARDKGLHVLMGAPNMVRGQSHSGNISARELAAEGAMDILSSDYFPGSILQGIFTMHQELEGISLPQAVRVATLNPAAAAKMTDRGEISPGKRADLVRVRMAGKMPVVNEVWCAGNRVY</sequence>
<organism evidence="2 3">
    <name type="scientific">Magnetovibrio blakemorei</name>
    <dbReference type="NCBI Taxonomy" id="28181"/>
    <lineage>
        <taxon>Bacteria</taxon>
        <taxon>Pseudomonadati</taxon>
        <taxon>Pseudomonadota</taxon>
        <taxon>Alphaproteobacteria</taxon>
        <taxon>Rhodospirillales</taxon>
        <taxon>Magnetovibrionaceae</taxon>
        <taxon>Magnetovibrio</taxon>
    </lineage>
</organism>
<evidence type="ECO:0000259" key="1">
    <source>
        <dbReference type="Pfam" id="PF01979"/>
    </source>
</evidence>
<evidence type="ECO:0000313" key="2">
    <source>
        <dbReference type="EMBL" id="OEJ65072.1"/>
    </source>
</evidence>
<dbReference type="EMBL" id="MCGG01000055">
    <property type="protein sequence ID" value="OEJ65072.1"/>
    <property type="molecule type" value="Genomic_DNA"/>
</dbReference>
<dbReference type="RefSeq" id="WP_069958961.1">
    <property type="nucleotide sequence ID" value="NZ_MCGG01000055.1"/>
</dbReference>
<protein>
    <submittedName>
        <fullName evidence="2">Phosphonate metabolism protein PhnM</fullName>
    </submittedName>
</protein>
<evidence type="ECO:0000313" key="3">
    <source>
        <dbReference type="Proteomes" id="UP000095347"/>
    </source>
</evidence>
<dbReference type="PANTHER" id="PTHR43135:SF3">
    <property type="entry name" value="ALPHA-D-RIBOSE 1-METHYLPHOSPHONATE 5-TRIPHOSPHATE DIPHOSPHATASE"/>
    <property type="match status" value="1"/>
</dbReference>
<dbReference type="NCBIfam" id="NF011981">
    <property type="entry name" value="PRK15446.1-2"/>
    <property type="match status" value="1"/>
</dbReference>
<dbReference type="SUPFAM" id="SSF51338">
    <property type="entry name" value="Composite domain of metallo-dependent hydrolases"/>
    <property type="match status" value="1"/>
</dbReference>
<accession>A0A1E5Q4Y7</accession>